<feature type="transmembrane region" description="Helical" evidence="7">
    <location>
        <begin position="75"/>
        <end position="93"/>
    </location>
</feature>
<proteinExistence type="predicted"/>
<keyword evidence="4 7" id="KW-0812">Transmembrane</keyword>
<dbReference type="RefSeq" id="WP_184403906.1">
    <property type="nucleotide sequence ID" value="NZ_JACHHJ010000002.1"/>
</dbReference>
<evidence type="ECO:0000256" key="7">
    <source>
        <dbReference type="SAM" id="Phobius"/>
    </source>
</evidence>
<comment type="subcellular location">
    <subcellularLocation>
        <location evidence="1">Cell membrane</location>
        <topology evidence="1">Multi-pass membrane protein</topology>
    </subcellularLocation>
</comment>
<dbReference type="InterPro" id="IPR001958">
    <property type="entry name" value="Tet-R_TetA/multi-R_MdtG-like"/>
</dbReference>
<protein>
    <submittedName>
        <fullName evidence="9">MFS family permease</fullName>
    </submittedName>
</protein>
<keyword evidence="2" id="KW-0813">Transport</keyword>
<dbReference type="InterPro" id="IPR036259">
    <property type="entry name" value="MFS_trans_sf"/>
</dbReference>
<evidence type="ECO:0000256" key="1">
    <source>
        <dbReference type="ARBA" id="ARBA00004651"/>
    </source>
</evidence>
<feature type="transmembrane region" description="Helical" evidence="7">
    <location>
        <begin position="278"/>
        <end position="305"/>
    </location>
</feature>
<organism evidence="9 10">
    <name type="scientific">Geomicrobium halophilum</name>
    <dbReference type="NCBI Taxonomy" id="549000"/>
    <lineage>
        <taxon>Bacteria</taxon>
        <taxon>Bacillati</taxon>
        <taxon>Bacillota</taxon>
        <taxon>Bacilli</taxon>
        <taxon>Bacillales</taxon>
        <taxon>Geomicrobium</taxon>
    </lineage>
</organism>
<feature type="domain" description="Major facilitator superfamily (MFS) profile" evidence="8">
    <location>
        <begin position="7"/>
        <end position="379"/>
    </location>
</feature>
<evidence type="ECO:0000259" key="8">
    <source>
        <dbReference type="PROSITE" id="PS50850"/>
    </source>
</evidence>
<name>A0A841PZB9_9BACL</name>
<feature type="transmembrane region" description="Helical" evidence="7">
    <location>
        <begin position="245"/>
        <end position="266"/>
    </location>
</feature>
<dbReference type="PROSITE" id="PS50850">
    <property type="entry name" value="MFS"/>
    <property type="match status" value="1"/>
</dbReference>
<evidence type="ECO:0000313" key="9">
    <source>
        <dbReference type="EMBL" id="MBB6449972.1"/>
    </source>
</evidence>
<dbReference type="Gene3D" id="1.20.1250.20">
    <property type="entry name" value="MFS general substrate transporter like domains"/>
    <property type="match status" value="1"/>
</dbReference>
<feature type="transmembrane region" description="Helical" evidence="7">
    <location>
        <begin position="99"/>
        <end position="120"/>
    </location>
</feature>
<dbReference type="PRINTS" id="PR01035">
    <property type="entry name" value="TCRTETA"/>
</dbReference>
<feature type="transmembrane region" description="Helical" evidence="7">
    <location>
        <begin position="351"/>
        <end position="376"/>
    </location>
</feature>
<feature type="transmembrane region" description="Helical" evidence="7">
    <location>
        <begin position="132"/>
        <end position="154"/>
    </location>
</feature>
<keyword evidence="10" id="KW-1185">Reference proteome</keyword>
<dbReference type="AlphaFoldDB" id="A0A841PZB9"/>
<feature type="transmembrane region" description="Helical" evidence="7">
    <location>
        <begin position="206"/>
        <end position="230"/>
    </location>
</feature>
<feature type="transmembrane region" description="Helical" evidence="7">
    <location>
        <begin position="325"/>
        <end position="344"/>
    </location>
</feature>
<dbReference type="Pfam" id="PF07690">
    <property type="entry name" value="MFS_1"/>
    <property type="match status" value="1"/>
</dbReference>
<dbReference type="GO" id="GO:0005886">
    <property type="term" value="C:plasma membrane"/>
    <property type="evidence" value="ECO:0007669"/>
    <property type="project" value="UniProtKB-SubCell"/>
</dbReference>
<evidence type="ECO:0000256" key="5">
    <source>
        <dbReference type="ARBA" id="ARBA00022989"/>
    </source>
</evidence>
<dbReference type="GO" id="GO:0022857">
    <property type="term" value="F:transmembrane transporter activity"/>
    <property type="evidence" value="ECO:0007669"/>
    <property type="project" value="InterPro"/>
</dbReference>
<dbReference type="Proteomes" id="UP000568839">
    <property type="component" value="Unassembled WGS sequence"/>
</dbReference>
<gene>
    <name evidence="9" type="ORF">HNR44_001950</name>
</gene>
<evidence type="ECO:0000256" key="6">
    <source>
        <dbReference type="ARBA" id="ARBA00023136"/>
    </source>
</evidence>
<sequence length="392" mass="43634">MQIYRRDHVIFLASVFCFWLATYIYVPIFSLYLEHIQFPYGTIGVILGSYGVMQILLRFPLGILSDRLKHLRKSFYVSGFVIAAISGLILVFFESFTMVLIGRLLSGITAAMWVMATIMYTQYFNSENSGRAMGGMQFLTVMPQFASMITAGFLVESLGWLFPFWVGIMVSIIGLLLSLCIKVVPSNDSEDERLSFKQYIIETLKIKGLIPVSMISLLTHSLLFMSIFGFTPNLAASLGIGEQEMIWLMTAFFIPHAAASLFVAFYKLAHKSQLRIMFLSLLIAGTGLISLSLLHAIIGLALGFVLPICLSQAATLSPTSLKTSVMGFFQSFYALGIFISPLIAGRIADWFYLTTVFILAGVTSLFALLIVFFTLVAKQGKYHEHSTHHVSQ</sequence>
<keyword evidence="3" id="KW-1003">Cell membrane</keyword>
<dbReference type="PANTHER" id="PTHR43124">
    <property type="entry name" value="PURINE EFFLUX PUMP PBUE"/>
    <property type="match status" value="1"/>
</dbReference>
<comment type="caution">
    <text evidence="9">The sequence shown here is derived from an EMBL/GenBank/DDBJ whole genome shotgun (WGS) entry which is preliminary data.</text>
</comment>
<evidence type="ECO:0000313" key="10">
    <source>
        <dbReference type="Proteomes" id="UP000568839"/>
    </source>
</evidence>
<evidence type="ECO:0000256" key="2">
    <source>
        <dbReference type="ARBA" id="ARBA00022448"/>
    </source>
</evidence>
<dbReference type="InterPro" id="IPR050189">
    <property type="entry name" value="MFS_Efflux_Transporters"/>
</dbReference>
<feature type="transmembrane region" description="Helical" evidence="7">
    <location>
        <begin position="38"/>
        <end position="63"/>
    </location>
</feature>
<dbReference type="PANTHER" id="PTHR43124:SF3">
    <property type="entry name" value="CHLORAMPHENICOL EFFLUX PUMP RV0191"/>
    <property type="match status" value="1"/>
</dbReference>
<accession>A0A841PZB9</accession>
<keyword evidence="5 7" id="KW-1133">Transmembrane helix</keyword>
<reference evidence="9 10" key="1">
    <citation type="submission" date="2020-08" db="EMBL/GenBank/DDBJ databases">
        <title>Genomic Encyclopedia of Type Strains, Phase IV (KMG-IV): sequencing the most valuable type-strain genomes for metagenomic binning, comparative biology and taxonomic classification.</title>
        <authorList>
            <person name="Goeker M."/>
        </authorList>
    </citation>
    <scope>NUCLEOTIDE SEQUENCE [LARGE SCALE GENOMIC DNA]</scope>
    <source>
        <strain evidence="9 10">DSM 21769</strain>
    </source>
</reference>
<dbReference type="InterPro" id="IPR020846">
    <property type="entry name" value="MFS_dom"/>
</dbReference>
<dbReference type="SUPFAM" id="SSF103473">
    <property type="entry name" value="MFS general substrate transporter"/>
    <property type="match status" value="1"/>
</dbReference>
<evidence type="ECO:0000256" key="3">
    <source>
        <dbReference type="ARBA" id="ARBA00022475"/>
    </source>
</evidence>
<dbReference type="InterPro" id="IPR011701">
    <property type="entry name" value="MFS"/>
</dbReference>
<dbReference type="EMBL" id="JACHHJ010000002">
    <property type="protein sequence ID" value="MBB6449972.1"/>
    <property type="molecule type" value="Genomic_DNA"/>
</dbReference>
<feature type="transmembrane region" description="Helical" evidence="7">
    <location>
        <begin position="160"/>
        <end position="185"/>
    </location>
</feature>
<evidence type="ECO:0000256" key="4">
    <source>
        <dbReference type="ARBA" id="ARBA00022692"/>
    </source>
</evidence>
<feature type="transmembrane region" description="Helical" evidence="7">
    <location>
        <begin position="9"/>
        <end position="32"/>
    </location>
</feature>
<keyword evidence="6 7" id="KW-0472">Membrane</keyword>